<evidence type="ECO:0000256" key="6">
    <source>
        <dbReference type="ARBA" id="ARBA00048785"/>
    </source>
</evidence>
<dbReference type="PANTHER" id="PTHR21058:SF0">
    <property type="entry name" value="6,7-DIMETHYL-8-RIBITYLLUMAZINE SYNTHASE"/>
    <property type="match status" value="1"/>
</dbReference>
<comment type="caution">
    <text evidence="9">The sequence shown here is derived from an EMBL/GenBank/DDBJ whole genome shotgun (WGS) entry which is preliminary data.</text>
</comment>
<dbReference type="CDD" id="cd09209">
    <property type="entry name" value="Lumazine_synthase-I"/>
    <property type="match status" value="1"/>
</dbReference>
<feature type="binding site" evidence="8">
    <location>
        <position position="116"/>
    </location>
    <ligand>
        <name>5-amino-6-(D-ribitylamino)uracil</name>
        <dbReference type="ChEBI" id="CHEBI:15934"/>
    </ligand>
</feature>
<dbReference type="InterPro" id="IPR002180">
    <property type="entry name" value="LS/RS"/>
</dbReference>
<feature type="binding site" evidence="8">
    <location>
        <begin position="88"/>
        <end position="89"/>
    </location>
    <ligand>
        <name>(2S)-2-hydroxy-3-oxobutyl phosphate</name>
        <dbReference type="ChEBI" id="CHEBI:58830"/>
    </ligand>
</feature>
<dbReference type="EC" id="2.5.1.78" evidence="3 8"/>
<dbReference type="Pfam" id="PF00885">
    <property type="entry name" value="DMRL_synthase"/>
    <property type="match status" value="1"/>
</dbReference>
<feature type="binding site" evidence="8">
    <location>
        <begin position="83"/>
        <end position="85"/>
    </location>
    <ligand>
        <name>5-amino-6-(D-ribitylamino)uracil</name>
        <dbReference type="ChEBI" id="CHEBI:15934"/>
    </ligand>
</feature>
<dbReference type="PANTHER" id="PTHR21058">
    <property type="entry name" value="6,7-DIMETHYL-8-RIBITYLLUMAZINE SYNTHASE DMRL SYNTHASE LUMAZINE SYNTHASE"/>
    <property type="match status" value="1"/>
</dbReference>
<keyword evidence="4 8" id="KW-0686">Riboflavin biosynthesis</keyword>
<keyword evidence="10" id="KW-1185">Reference proteome</keyword>
<feature type="binding site" evidence="8">
    <location>
        <begin position="59"/>
        <end position="61"/>
    </location>
    <ligand>
        <name>5-amino-6-(D-ribitylamino)uracil</name>
        <dbReference type="ChEBI" id="CHEBI:15934"/>
    </ligand>
</feature>
<evidence type="ECO:0000256" key="3">
    <source>
        <dbReference type="ARBA" id="ARBA00012664"/>
    </source>
</evidence>
<dbReference type="GO" id="GO:0009349">
    <property type="term" value="C:riboflavin synthase complex"/>
    <property type="evidence" value="ECO:0007669"/>
    <property type="project" value="UniProtKB-UniRule"/>
</dbReference>
<evidence type="ECO:0000313" key="10">
    <source>
        <dbReference type="Proteomes" id="UP000282654"/>
    </source>
</evidence>
<dbReference type="Gene3D" id="3.40.50.960">
    <property type="entry name" value="Lumazine/riboflavin synthase"/>
    <property type="match status" value="1"/>
</dbReference>
<dbReference type="UniPathway" id="UPA00275">
    <property type="reaction ID" value="UER00404"/>
</dbReference>
<dbReference type="GO" id="GO:0009231">
    <property type="term" value="P:riboflavin biosynthetic process"/>
    <property type="evidence" value="ECO:0007669"/>
    <property type="project" value="UniProtKB-UniRule"/>
</dbReference>
<name>A0A3N5BA86_9THEO</name>
<comment type="catalytic activity">
    <reaction evidence="6 8">
        <text>(2S)-2-hydroxy-3-oxobutyl phosphate + 5-amino-6-(D-ribitylamino)uracil = 6,7-dimethyl-8-(1-D-ribityl)lumazine + phosphate + 2 H2O + H(+)</text>
        <dbReference type="Rhea" id="RHEA:26152"/>
        <dbReference type="ChEBI" id="CHEBI:15377"/>
        <dbReference type="ChEBI" id="CHEBI:15378"/>
        <dbReference type="ChEBI" id="CHEBI:15934"/>
        <dbReference type="ChEBI" id="CHEBI:43474"/>
        <dbReference type="ChEBI" id="CHEBI:58201"/>
        <dbReference type="ChEBI" id="CHEBI:58830"/>
        <dbReference type="EC" id="2.5.1.78"/>
    </reaction>
</comment>
<feature type="binding site" evidence="8">
    <location>
        <position position="25"/>
    </location>
    <ligand>
        <name>5-amino-6-(D-ribitylamino)uracil</name>
        <dbReference type="ChEBI" id="CHEBI:15934"/>
    </ligand>
</feature>
<evidence type="ECO:0000256" key="5">
    <source>
        <dbReference type="ARBA" id="ARBA00022679"/>
    </source>
</evidence>
<protein>
    <recommendedName>
        <fullName evidence="7 8">6,7-dimethyl-8-ribityllumazine synthase</fullName>
        <shortName evidence="8">DMRL synthase</shortName>
        <shortName evidence="8">LS</shortName>
        <shortName evidence="8">Lumazine synthase</shortName>
        <ecNumber evidence="3 8">2.5.1.78</ecNumber>
    </recommendedName>
</protein>
<evidence type="ECO:0000256" key="4">
    <source>
        <dbReference type="ARBA" id="ARBA00022619"/>
    </source>
</evidence>
<evidence type="ECO:0000256" key="7">
    <source>
        <dbReference type="ARBA" id="ARBA00072606"/>
    </source>
</evidence>
<feature type="active site" description="Proton donor" evidence="8">
    <location>
        <position position="91"/>
    </location>
</feature>
<dbReference type="EMBL" id="RKRE01000003">
    <property type="protein sequence ID" value="RPF42585.1"/>
    <property type="molecule type" value="Genomic_DNA"/>
</dbReference>
<dbReference type="HAMAP" id="MF_00178">
    <property type="entry name" value="Lumazine_synth"/>
    <property type="match status" value="1"/>
</dbReference>
<proteinExistence type="inferred from homology"/>
<dbReference type="Proteomes" id="UP000282654">
    <property type="component" value="Unassembled WGS sequence"/>
</dbReference>
<accession>A0A3N5BA86</accession>
<keyword evidence="5 8" id="KW-0808">Transferase</keyword>
<evidence type="ECO:0000313" key="9">
    <source>
        <dbReference type="EMBL" id="RPF42585.1"/>
    </source>
</evidence>
<dbReference type="AlphaFoldDB" id="A0A3N5BA86"/>
<dbReference type="InterPro" id="IPR036467">
    <property type="entry name" value="LS/RS_sf"/>
</dbReference>
<dbReference type="NCBIfam" id="NF000812">
    <property type="entry name" value="PRK00061.1-4"/>
    <property type="match status" value="1"/>
</dbReference>
<dbReference type="GO" id="GO:0000906">
    <property type="term" value="F:6,7-dimethyl-8-ribityllumazine synthase activity"/>
    <property type="evidence" value="ECO:0007669"/>
    <property type="project" value="UniProtKB-UniRule"/>
</dbReference>
<evidence type="ECO:0000256" key="1">
    <source>
        <dbReference type="ARBA" id="ARBA00004917"/>
    </source>
</evidence>
<dbReference type="FunFam" id="3.40.50.960:FF:000001">
    <property type="entry name" value="6,7-dimethyl-8-ribityllumazine synthase"/>
    <property type="match status" value="1"/>
</dbReference>
<evidence type="ECO:0000256" key="8">
    <source>
        <dbReference type="HAMAP-Rule" id="MF_00178"/>
    </source>
</evidence>
<gene>
    <name evidence="8" type="primary">ribH</name>
    <name evidence="9" type="ORF">EDD75_1686</name>
</gene>
<organism evidence="9 10">
    <name type="scientific">Thermodesulfitimonas autotrophica</name>
    <dbReference type="NCBI Taxonomy" id="1894989"/>
    <lineage>
        <taxon>Bacteria</taxon>
        <taxon>Bacillati</taxon>
        <taxon>Bacillota</taxon>
        <taxon>Clostridia</taxon>
        <taxon>Thermoanaerobacterales</taxon>
        <taxon>Thermoanaerobacteraceae</taxon>
        <taxon>Thermodesulfitimonas</taxon>
    </lineage>
</organism>
<feature type="binding site" evidence="8">
    <location>
        <position position="130"/>
    </location>
    <ligand>
        <name>(2S)-2-hydroxy-3-oxobutyl phosphate</name>
        <dbReference type="ChEBI" id="CHEBI:58830"/>
    </ligand>
</feature>
<comment type="pathway">
    <text evidence="1 8">Cofactor biosynthesis; riboflavin biosynthesis; riboflavin from 2-hydroxy-3-oxobutyl phosphate and 5-amino-6-(D-ribitylamino)uracil: step 1/2.</text>
</comment>
<reference evidence="9 10" key="1">
    <citation type="submission" date="2018-11" db="EMBL/GenBank/DDBJ databases">
        <title>Genomic Encyclopedia of Type Strains, Phase IV (KMG-IV): sequencing the most valuable type-strain genomes for metagenomic binning, comparative biology and taxonomic classification.</title>
        <authorList>
            <person name="Goeker M."/>
        </authorList>
    </citation>
    <scope>NUCLEOTIDE SEQUENCE [LARGE SCALE GENOMIC DNA]</scope>
    <source>
        <strain evidence="9 10">DSM 102936</strain>
    </source>
</reference>
<comment type="function">
    <text evidence="8">Catalyzes the formation of 6,7-dimethyl-8-ribityllumazine by condensation of 5-amino-6-(D-ribitylamino)uracil with 3,4-dihydroxy-2-butanone 4-phosphate. This is the penultimate step in the biosynthesis of riboflavin.</text>
</comment>
<dbReference type="InterPro" id="IPR034964">
    <property type="entry name" value="LS"/>
</dbReference>
<evidence type="ECO:0000256" key="2">
    <source>
        <dbReference type="ARBA" id="ARBA00007424"/>
    </source>
</evidence>
<dbReference type="SUPFAM" id="SSF52121">
    <property type="entry name" value="Lumazine synthase"/>
    <property type="match status" value="1"/>
</dbReference>
<sequence>MALPRIFEGHLVGEGLKFGIVVGRFNEFITQKLLGGALDALYRHGVSEENVAVAWVPGAFEIPVVAKRLAQSGDYDAVICLGTVIRGATPHFEYVAGEMAKGIARVGLETGVPVIFGVITADTLEQAIERAGSKAGNKGFAAAMSAIEMANLMKQF</sequence>
<comment type="similarity">
    <text evidence="2 8">Belongs to the DMRL synthase family.</text>
</comment>
<dbReference type="NCBIfam" id="TIGR00114">
    <property type="entry name" value="lumazine-synth"/>
    <property type="match status" value="1"/>
</dbReference>
<dbReference type="GO" id="GO:0005829">
    <property type="term" value="C:cytosol"/>
    <property type="evidence" value="ECO:0007669"/>
    <property type="project" value="TreeGrafter"/>
</dbReference>